<comment type="caution">
    <text evidence="2">The sequence shown here is derived from an EMBL/GenBank/DDBJ whole genome shotgun (WGS) entry which is preliminary data.</text>
</comment>
<protein>
    <recommendedName>
        <fullName evidence="1">DUF7379 domain-containing protein</fullName>
    </recommendedName>
</protein>
<sequence>MSNDRMLAQQLGAVATELGLEGQASSELISAGSKRRRRGFDPKDFNGLATLSLIRDQDALRWCYIHPTRRKIRREGVRRHRPVGANTVFELRIEDTPPNRLLEALDKLDDKLTPARGLRRYDPATGELKRVADGELAKGSVLLLVHGTFSKSDMFTKEFSATPGGQKFIGKATTKYRHILVFDHPTLSVSPWINALDLESELARSGAEGSMDIICHSRGGLVVAWWLRNGKRNVKRVVFVGSPLEGTSLASPARLRSALDLLINVAGTLQTLGTALTFAVPMMSVVTGLSAVVGGILSLGSRSVLLDAGVSVVPGLASQSRVQNNFEIDRLIRYPWSSAPEFYAVVSSFEPEPVKASFWQFWRHFCGIGTQLVGAGADAVFDGPNDLVVDTKAMALICKKAIPTENTLSFATDARVHHCNYFSQSRTTAFLEQAFRL</sequence>
<evidence type="ECO:0000313" key="3">
    <source>
        <dbReference type="Proteomes" id="UP000692816"/>
    </source>
</evidence>
<dbReference type="Pfam" id="PF24096">
    <property type="entry name" value="DUF7379"/>
    <property type="match status" value="1"/>
</dbReference>
<organism evidence="2 3">
    <name type="scientific">Bradyrhizobium quebecense</name>
    <dbReference type="NCBI Taxonomy" id="2748629"/>
    <lineage>
        <taxon>Bacteria</taxon>
        <taxon>Pseudomonadati</taxon>
        <taxon>Pseudomonadota</taxon>
        <taxon>Alphaproteobacteria</taxon>
        <taxon>Hyphomicrobiales</taxon>
        <taxon>Nitrobacteraceae</taxon>
        <taxon>Bradyrhizobium</taxon>
    </lineage>
</organism>
<evidence type="ECO:0000259" key="1">
    <source>
        <dbReference type="Pfam" id="PF24096"/>
    </source>
</evidence>
<evidence type="ECO:0000313" key="2">
    <source>
        <dbReference type="EMBL" id="MBO1434733.1"/>
    </source>
</evidence>
<dbReference type="EMBL" id="JAGEPA010000001">
    <property type="protein sequence ID" value="MBO1434733.1"/>
    <property type="molecule type" value="Genomic_DNA"/>
</dbReference>
<dbReference type="Proteomes" id="UP000692816">
    <property type="component" value="Unassembled WGS sequence"/>
</dbReference>
<keyword evidence="3" id="KW-1185">Reference proteome</keyword>
<reference evidence="2" key="1">
    <citation type="journal article" date="2021" name="Int. J. Syst. Evol. Microbiol.">
        <title>Bradyrhizobium septentrionale sp. nov. (sv. septentrionale) and Bradyrhizobium quebecense sp. nov. (sv. septentrionale) associated with legumes native to Canada possess rearranged symbiosis genes and numerous insertion sequences.</title>
        <authorList>
            <person name="Bromfield E.S.P."/>
            <person name="Cloutier S."/>
        </authorList>
    </citation>
    <scope>NUCLEOTIDE SEQUENCE</scope>
    <source>
        <strain evidence="2">12S5</strain>
    </source>
</reference>
<name>A0ABS3MTB4_9BRAD</name>
<proteinExistence type="predicted"/>
<dbReference type="Gene3D" id="3.40.50.1820">
    <property type="entry name" value="alpha/beta hydrolase"/>
    <property type="match status" value="1"/>
</dbReference>
<dbReference type="SUPFAM" id="SSF53474">
    <property type="entry name" value="alpha/beta-Hydrolases"/>
    <property type="match status" value="1"/>
</dbReference>
<dbReference type="InterPro" id="IPR055803">
    <property type="entry name" value="DUF7379"/>
</dbReference>
<dbReference type="InterPro" id="IPR029058">
    <property type="entry name" value="AB_hydrolase_fold"/>
</dbReference>
<accession>A0ABS3MTB4</accession>
<feature type="domain" description="DUF7379" evidence="1">
    <location>
        <begin position="142"/>
        <end position="298"/>
    </location>
</feature>
<gene>
    <name evidence="2" type="ORF">J4P68_36315</name>
</gene>
<dbReference type="RefSeq" id="WP_207838263.1">
    <property type="nucleotide sequence ID" value="NZ_CP088282.1"/>
</dbReference>